<dbReference type="Proteomes" id="UP000826195">
    <property type="component" value="Unassembled WGS sequence"/>
</dbReference>
<evidence type="ECO:0000313" key="2">
    <source>
        <dbReference type="Proteomes" id="UP000826195"/>
    </source>
</evidence>
<reference evidence="1 2" key="1">
    <citation type="journal article" date="2021" name="J. Hered.">
        <title>A chromosome-level genome assembly of the parasitoid wasp, Cotesia glomerata (Hymenoptera: Braconidae).</title>
        <authorList>
            <person name="Pinto B.J."/>
            <person name="Weis J.J."/>
            <person name="Gamble T."/>
            <person name="Ode P.J."/>
            <person name="Paul R."/>
            <person name="Zaspel J.M."/>
        </authorList>
    </citation>
    <scope>NUCLEOTIDE SEQUENCE [LARGE SCALE GENOMIC DNA]</scope>
    <source>
        <strain evidence="1">CgM1</strain>
    </source>
</reference>
<name>A0AAV7IF30_COTGL</name>
<accession>A0AAV7IF30</accession>
<dbReference type="InterPro" id="IPR008042">
    <property type="entry name" value="Retrotrans_Pao"/>
</dbReference>
<sequence>MQQLVEDEEPKYPLAISTLTKGRYVDDNVSGGEDSIQEAQETVKTTVGWDDPLSASSQNQWKDLIQSFQRDEPDVNSSLASNITGNHCEIHGFCGCISATLAACHLRLIKDPNEKLRNCVIDGSKTKVAPIKEANDPSTRNLSAACTTNKIRSSRSSKV</sequence>
<dbReference type="AlphaFoldDB" id="A0AAV7IF30"/>
<comment type="caution">
    <text evidence="1">The sequence shown here is derived from an EMBL/GenBank/DDBJ whole genome shotgun (WGS) entry which is preliminary data.</text>
</comment>
<evidence type="ECO:0000313" key="1">
    <source>
        <dbReference type="EMBL" id="KAH0551270.1"/>
    </source>
</evidence>
<organism evidence="1 2">
    <name type="scientific">Cotesia glomerata</name>
    <name type="common">Lepidopteran parasitic wasp</name>
    <name type="synonym">Apanteles glomeratus</name>
    <dbReference type="NCBI Taxonomy" id="32391"/>
    <lineage>
        <taxon>Eukaryota</taxon>
        <taxon>Metazoa</taxon>
        <taxon>Ecdysozoa</taxon>
        <taxon>Arthropoda</taxon>
        <taxon>Hexapoda</taxon>
        <taxon>Insecta</taxon>
        <taxon>Pterygota</taxon>
        <taxon>Neoptera</taxon>
        <taxon>Endopterygota</taxon>
        <taxon>Hymenoptera</taxon>
        <taxon>Apocrita</taxon>
        <taxon>Ichneumonoidea</taxon>
        <taxon>Braconidae</taxon>
        <taxon>Microgastrinae</taxon>
        <taxon>Cotesia</taxon>
    </lineage>
</organism>
<proteinExistence type="predicted"/>
<gene>
    <name evidence="1" type="ORF">KQX54_000575</name>
</gene>
<keyword evidence="2" id="KW-1185">Reference proteome</keyword>
<dbReference type="EMBL" id="JAHXZJ010001497">
    <property type="protein sequence ID" value="KAH0551270.1"/>
    <property type="molecule type" value="Genomic_DNA"/>
</dbReference>
<protein>
    <submittedName>
        <fullName evidence="1">Uncharacterized protein</fullName>
    </submittedName>
</protein>
<dbReference type="Pfam" id="PF05380">
    <property type="entry name" value="Peptidase_A17"/>
    <property type="match status" value="1"/>
</dbReference>